<dbReference type="InterPro" id="IPR036881">
    <property type="entry name" value="Glyco_hydro_3_C_sf"/>
</dbReference>
<comment type="similarity">
    <text evidence="3 10">Belongs to the glycosyl hydrolase 3 family.</text>
</comment>
<dbReference type="InterPro" id="IPR037524">
    <property type="entry name" value="PA14/GLEYA"/>
</dbReference>
<evidence type="ECO:0000256" key="7">
    <source>
        <dbReference type="ARBA" id="ARBA00023277"/>
    </source>
</evidence>
<evidence type="ECO:0000256" key="8">
    <source>
        <dbReference type="ARBA" id="ARBA00023295"/>
    </source>
</evidence>
<name>A0A428QMP0_9HYPO</name>
<keyword evidence="9 10" id="KW-0624">Polysaccharide degradation</keyword>
<evidence type="ECO:0000259" key="11">
    <source>
        <dbReference type="PROSITE" id="PS51820"/>
    </source>
</evidence>
<dbReference type="InterPro" id="IPR050288">
    <property type="entry name" value="Cellulose_deg_GH3"/>
</dbReference>
<accession>A0A428QMP0</accession>
<dbReference type="InterPro" id="IPR017853">
    <property type="entry name" value="GH"/>
</dbReference>
<comment type="catalytic activity">
    <reaction evidence="1 10">
        <text>Hydrolysis of terminal, non-reducing beta-D-glucosyl residues with release of beta-D-glucose.</text>
        <dbReference type="EC" id="3.2.1.21"/>
    </reaction>
</comment>
<protein>
    <recommendedName>
        <fullName evidence="4 10">beta-glucosidase</fullName>
        <ecNumber evidence="4 10">3.2.1.21</ecNumber>
    </recommendedName>
</protein>
<dbReference type="GO" id="GO:0008422">
    <property type="term" value="F:beta-glucosidase activity"/>
    <property type="evidence" value="ECO:0007669"/>
    <property type="project" value="UniProtKB-EC"/>
</dbReference>
<organism evidence="12 13">
    <name type="scientific">Fusarium duplospermum</name>
    <dbReference type="NCBI Taxonomy" id="1325734"/>
    <lineage>
        <taxon>Eukaryota</taxon>
        <taxon>Fungi</taxon>
        <taxon>Dikarya</taxon>
        <taxon>Ascomycota</taxon>
        <taxon>Pezizomycotina</taxon>
        <taxon>Sordariomycetes</taxon>
        <taxon>Hypocreomycetidae</taxon>
        <taxon>Hypocreales</taxon>
        <taxon>Nectriaceae</taxon>
        <taxon>Fusarium</taxon>
        <taxon>Fusarium solani species complex</taxon>
    </lineage>
</organism>
<keyword evidence="7 10" id="KW-0119">Carbohydrate metabolism</keyword>
<dbReference type="Gene3D" id="3.40.50.1700">
    <property type="entry name" value="Glycoside hydrolase family 3 C-terminal domain"/>
    <property type="match status" value="1"/>
</dbReference>
<sequence>MSAHHEIDVVATIKAMSLDEKVKLLAGQDTWSTFPIERLGIPSITSSDGPHGVRGTSFFNGPKGCLLPSATAMGATFDVSLMHSVGNMLAAEAKEKGCHVLLGPTVCLQRSPLIGRGFEAFGEDPILSGLLASSYINGIQEKGVAVCIKHYAAHDQSTMSAEDSIRVAERTMRELHFLPFQIAVKKSNPWAFMTGYHRLNGVHGSEDPWLMETILRKEWAWDGLVISDWFGTYSTSEAINAGLDLEMPGPSKWRDRLLIWALTCRKVKEATVNTRVRNLLNLINKVRPALDYERGSQEEGDTASKRSLCRKVAGDSIVLLKNEKNILPLDPSTKRTYGLIGPAVQYPGISGGGSADLRPHYTITPLEAISKVVGADKVTTAIGAHNHLFTPLLQSHNTVPGTQEHGYFLEWFHENPDEFPDLKPVSTTTGTQAHMYFADGLPKAVAGGKYWLRVSTTFKAPKTMTIQLGLCVLGRGRMYVDGKEVVDLFTTKPPKTIQTPMFNQASMEVTADIEVKEGQEYQITVLLNNESIQAKAGAAAAGGLRIGCCEKLDEDQALNDAIKLAKTVDVPILIAGLNADYESEAVDRKSLDLPDKVNKLISEVLRANPNTIVVTQAGCPITMPWIEDAPTLVHAWYGGQETGRGISDVLFGKVNPSGRLSVTFPKRLEDTPTFLNFGKGQREIMYGEGVFIGYRYYEKLRTPPLFYFGYGLSYTTFEYSNLQVPAKAQSGGDGPSLIVTVDVRNSGSRDGCEVVQAYIQDVDCEFDRPCKEFKAFTKPWIRAGQTVTVELHLDKYALSYWNEEHEQWLAEKGTFRIIIARSADPADTLLSKEFELDEDFFWTGV</sequence>
<dbReference type="Gene3D" id="2.60.40.10">
    <property type="entry name" value="Immunoglobulins"/>
    <property type="match status" value="1"/>
</dbReference>
<evidence type="ECO:0000256" key="2">
    <source>
        <dbReference type="ARBA" id="ARBA00004987"/>
    </source>
</evidence>
<dbReference type="PRINTS" id="PR00133">
    <property type="entry name" value="GLHYDRLASE3"/>
</dbReference>
<dbReference type="SUPFAM" id="SSF51445">
    <property type="entry name" value="(Trans)glycosidases"/>
    <property type="match status" value="1"/>
</dbReference>
<dbReference type="InterPro" id="IPR001764">
    <property type="entry name" value="Glyco_hydro_3_N"/>
</dbReference>
<keyword evidence="6" id="KW-0325">Glycoprotein</keyword>
<dbReference type="InterPro" id="IPR002772">
    <property type="entry name" value="Glyco_hydro_3_C"/>
</dbReference>
<evidence type="ECO:0000256" key="4">
    <source>
        <dbReference type="ARBA" id="ARBA00012744"/>
    </source>
</evidence>
<evidence type="ECO:0000256" key="10">
    <source>
        <dbReference type="RuleBase" id="RU361161"/>
    </source>
</evidence>
<dbReference type="SMART" id="SM01217">
    <property type="entry name" value="Fn3_like"/>
    <property type="match status" value="1"/>
</dbReference>
<dbReference type="OrthoDB" id="47059at2759"/>
<dbReference type="EMBL" id="NKCI01000024">
    <property type="protein sequence ID" value="RSL66556.1"/>
    <property type="molecule type" value="Genomic_DNA"/>
</dbReference>
<dbReference type="Gene3D" id="3.20.20.300">
    <property type="entry name" value="Glycoside hydrolase, family 3, N-terminal domain"/>
    <property type="match status" value="1"/>
</dbReference>
<dbReference type="Pfam" id="PF01915">
    <property type="entry name" value="Glyco_hydro_3_C"/>
    <property type="match status" value="1"/>
</dbReference>
<dbReference type="FunFam" id="2.60.40.10:FF:000495">
    <property type="entry name" value="Periplasmic beta-glucosidase"/>
    <property type="match status" value="1"/>
</dbReference>
<dbReference type="Proteomes" id="UP000288168">
    <property type="component" value="Unassembled WGS sequence"/>
</dbReference>
<dbReference type="InterPro" id="IPR036962">
    <property type="entry name" value="Glyco_hydro_3_N_sf"/>
</dbReference>
<evidence type="ECO:0000256" key="3">
    <source>
        <dbReference type="ARBA" id="ARBA00005336"/>
    </source>
</evidence>
<dbReference type="UniPathway" id="UPA00696"/>
<dbReference type="Gene3D" id="2.60.120.260">
    <property type="entry name" value="Galactose-binding domain-like"/>
    <property type="match status" value="1"/>
</dbReference>
<dbReference type="STRING" id="1325734.A0A428QMP0"/>
<evidence type="ECO:0000313" key="13">
    <source>
        <dbReference type="Proteomes" id="UP000288168"/>
    </source>
</evidence>
<dbReference type="EC" id="3.2.1.21" evidence="4 10"/>
<gene>
    <name evidence="12" type="ORF">CEP54_003642</name>
</gene>
<dbReference type="InterPro" id="IPR013783">
    <property type="entry name" value="Ig-like_fold"/>
</dbReference>
<evidence type="ECO:0000256" key="1">
    <source>
        <dbReference type="ARBA" id="ARBA00000448"/>
    </source>
</evidence>
<proteinExistence type="inferred from homology"/>
<dbReference type="InterPro" id="IPR011658">
    <property type="entry name" value="PA14_dom"/>
</dbReference>
<dbReference type="Pfam" id="PF07691">
    <property type="entry name" value="PA14"/>
    <property type="match status" value="1"/>
</dbReference>
<feature type="domain" description="PA14" evidence="11">
    <location>
        <begin position="402"/>
        <end position="562"/>
    </location>
</feature>
<dbReference type="Pfam" id="PF00933">
    <property type="entry name" value="Glyco_hydro_3"/>
    <property type="match status" value="1"/>
</dbReference>
<evidence type="ECO:0000256" key="9">
    <source>
        <dbReference type="ARBA" id="ARBA00023326"/>
    </source>
</evidence>
<keyword evidence="13" id="KW-1185">Reference proteome</keyword>
<dbReference type="InterPro" id="IPR026891">
    <property type="entry name" value="Fn3-like"/>
</dbReference>
<dbReference type="PROSITE" id="PS51820">
    <property type="entry name" value="PA14"/>
    <property type="match status" value="1"/>
</dbReference>
<reference evidence="12 13" key="1">
    <citation type="submission" date="2017-06" db="EMBL/GenBank/DDBJ databases">
        <title>Comparative genomic analysis of Ambrosia Fusariam Clade fungi.</title>
        <authorList>
            <person name="Stajich J.E."/>
            <person name="Carrillo J."/>
            <person name="Kijimoto T."/>
            <person name="Eskalen A."/>
            <person name="O'Donnell K."/>
            <person name="Kasson M."/>
        </authorList>
    </citation>
    <scope>NUCLEOTIDE SEQUENCE [LARGE SCALE GENOMIC DNA]</scope>
    <source>
        <strain evidence="12 13">NRRL62584</strain>
    </source>
</reference>
<dbReference type="SUPFAM" id="SSF52279">
    <property type="entry name" value="Beta-D-glucan exohydrolase, C-terminal domain"/>
    <property type="match status" value="1"/>
</dbReference>
<evidence type="ECO:0000313" key="12">
    <source>
        <dbReference type="EMBL" id="RSL66556.1"/>
    </source>
</evidence>
<dbReference type="InterPro" id="IPR019800">
    <property type="entry name" value="Glyco_hydro_3_AS"/>
</dbReference>
<comment type="caution">
    <text evidence="12">The sequence shown here is derived from an EMBL/GenBank/DDBJ whole genome shotgun (WGS) entry which is preliminary data.</text>
</comment>
<keyword evidence="8 10" id="KW-0326">Glycosidase</keyword>
<dbReference type="PANTHER" id="PTHR42715">
    <property type="entry name" value="BETA-GLUCOSIDASE"/>
    <property type="match status" value="1"/>
</dbReference>
<keyword evidence="5 10" id="KW-0378">Hydrolase</keyword>
<evidence type="ECO:0000256" key="6">
    <source>
        <dbReference type="ARBA" id="ARBA00023180"/>
    </source>
</evidence>
<evidence type="ECO:0000256" key="5">
    <source>
        <dbReference type="ARBA" id="ARBA00022801"/>
    </source>
</evidence>
<dbReference type="Pfam" id="PF14310">
    <property type="entry name" value="Fn3-like"/>
    <property type="match status" value="1"/>
</dbReference>
<dbReference type="GO" id="GO:0030245">
    <property type="term" value="P:cellulose catabolic process"/>
    <property type="evidence" value="ECO:0007669"/>
    <property type="project" value="UniProtKB-UniPathway"/>
</dbReference>
<comment type="pathway">
    <text evidence="2 10">Glycan metabolism; cellulose degradation.</text>
</comment>
<dbReference type="PANTHER" id="PTHR42715:SF3">
    <property type="entry name" value="BETA-GLUCOSIDASE B-RELATED"/>
    <property type="match status" value="1"/>
</dbReference>
<dbReference type="PROSITE" id="PS00775">
    <property type="entry name" value="GLYCOSYL_HYDROL_F3"/>
    <property type="match status" value="1"/>
</dbReference>
<dbReference type="AlphaFoldDB" id="A0A428QMP0"/>